<dbReference type="RefSeq" id="WP_153246886.1">
    <property type="nucleotide sequence ID" value="NZ_CAJCKB010000001.1"/>
</dbReference>
<sequence>MTIPCMYMHFSAPLHPLLSACFTALVPFIGFLALKAWPEGDKSAAQRNQTYSSREQ</sequence>
<dbReference type="EMBL" id="DAATTM010000022">
    <property type="protein sequence ID" value="HAF0041333.1"/>
    <property type="molecule type" value="Genomic_DNA"/>
</dbReference>
<protein>
    <submittedName>
        <fullName evidence="23">Uncharacterized protein</fullName>
    </submittedName>
</protein>
<evidence type="ECO:0000313" key="4">
    <source>
        <dbReference type="EMBL" id="HAE5292091.1"/>
    </source>
</evidence>
<dbReference type="EMBL" id="CP052801">
    <property type="protein sequence ID" value="QJV31369.1"/>
    <property type="molecule type" value="Genomic_DNA"/>
</dbReference>
<evidence type="ECO:0000313" key="7">
    <source>
        <dbReference type="EMBL" id="HAE5472273.1"/>
    </source>
</evidence>
<evidence type="ECO:0000313" key="20">
    <source>
        <dbReference type="EMBL" id="HAF1350535.1"/>
    </source>
</evidence>
<dbReference type="EMBL" id="DAATVP010000011">
    <property type="protein sequence ID" value="HAF0300026.1"/>
    <property type="molecule type" value="Genomic_DNA"/>
</dbReference>
<gene>
    <name evidence="25" type="ORF">D7G20_01210</name>
    <name evidence="24" type="ORF">D7G23_01210</name>
    <name evidence="2" type="ORF">G3333_003693</name>
    <name evidence="16" type="ORF">G4216_004506</name>
    <name evidence="15" type="ORF">G4217_004357</name>
    <name evidence="3" type="ORF">G4B61_000697</name>
    <name evidence="5" type="ORF">G4G82_004540</name>
    <name evidence="4" type="ORF">G4G86_004553</name>
    <name evidence="7" type="ORF">G4H61_003392</name>
    <name evidence="9" type="ORF">G4J09_000531</name>
    <name evidence="10" type="ORF">G4J26_000309</name>
    <name evidence="8" type="ORF">G4J38_000546</name>
    <name evidence="11" type="ORF">G4J40_004600</name>
    <name evidence="6" type="ORF">G4K06_003684</name>
    <name evidence="12" type="ORF">G4Q07_004503</name>
    <name evidence="14" type="ORF">G4W10_000611</name>
    <name evidence="13" type="ORF">G4W12_000775</name>
    <name evidence="22" type="ORF">G9266_002345</name>
    <name evidence="23" type="ORF">G9344_003950</name>
    <name evidence="20" type="ORF">G9F95_004075</name>
    <name evidence="19" type="ORF">G9G59_004621</name>
    <name evidence="18" type="ORF">G9W71_004554</name>
    <name evidence="17" type="ORF">G9W72_003116</name>
    <name evidence="21" type="ORF">G9Y62_003289</name>
</gene>
<dbReference type="EMBL" id="DAASLZ010000003">
    <property type="protein sequence ID" value="HAE6084892.1"/>
    <property type="molecule type" value="Genomic_DNA"/>
</dbReference>
<dbReference type="EMBL" id="DAASNU010000002">
    <property type="protein sequence ID" value="HAE6296188.1"/>
    <property type="molecule type" value="Genomic_DNA"/>
</dbReference>
<dbReference type="EMBL" id="DAATPY010000003">
    <property type="protein sequence ID" value="HAE9698230.1"/>
    <property type="molecule type" value="Genomic_DNA"/>
</dbReference>
<evidence type="ECO:0000313" key="22">
    <source>
        <dbReference type="EMBL" id="HAF7564703.1"/>
    </source>
</evidence>
<dbReference type="EMBL" id="DAAUEJ010000033">
    <property type="protein sequence ID" value="HAF1350535.1"/>
    <property type="molecule type" value="Genomic_DNA"/>
</dbReference>
<evidence type="ECO:0000313" key="15">
    <source>
        <dbReference type="EMBL" id="HAF0041333.1"/>
    </source>
</evidence>
<dbReference type="AlphaFoldDB" id="A0A6M5ND14"/>
<evidence type="ECO:0000313" key="9">
    <source>
        <dbReference type="EMBL" id="HAE6264088.1"/>
    </source>
</evidence>
<evidence type="ECO:0000313" key="23">
    <source>
        <dbReference type="EMBL" id="HAF7839364.1"/>
    </source>
</evidence>
<evidence type="ECO:0000313" key="3">
    <source>
        <dbReference type="EMBL" id="HAE4244056.1"/>
    </source>
</evidence>
<evidence type="ECO:0000256" key="1">
    <source>
        <dbReference type="SAM" id="Phobius"/>
    </source>
</evidence>
<evidence type="ECO:0000313" key="2">
    <source>
        <dbReference type="EMBL" id="HAE2608720.1"/>
    </source>
</evidence>
<dbReference type="EMBL" id="DAAUEF010000022">
    <property type="protein sequence ID" value="HAF1328285.1"/>
    <property type="molecule type" value="Genomic_DNA"/>
</dbReference>
<dbReference type="EMBL" id="DAARIV010000030">
    <property type="protein sequence ID" value="HAE2608720.1"/>
    <property type="molecule type" value="Genomic_DNA"/>
</dbReference>
<evidence type="ECO:0000313" key="16">
    <source>
        <dbReference type="EMBL" id="HAF0046240.1"/>
    </source>
</evidence>
<keyword evidence="1" id="KW-1133">Transmembrane helix</keyword>
<evidence type="ECO:0000313" key="5">
    <source>
        <dbReference type="EMBL" id="HAE5305927.1"/>
    </source>
</evidence>
<keyword evidence="1" id="KW-0472">Membrane</keyword>
<dbReference type="EMBL" id="DAATTN010000021">
    <property type="protein sequence ID" value="HAF0046240.1"/>
    <property type="molecule type" value="Genomic_DNA"/>
</dbReference>
<dbReference type="EMBL" id="DAAWEB010000031">
    <property type="protein sequence ID" value="HAF7564703.1"/>
    <property type="molecule type" value="Genomic_DNA"/>
</dbReference>
<dbReference type="EMBL" id="DAASGW010000039">
    <property type="protein sequence ID" value="HAE5472273.1"/>
    <property type="molecule type" value="Genomic_DNA"/>
</dbReference>
<evidence type="ECO:0000313" key="25">
    <source>
        <dbReference type="EMBL" id="QJV36033.1"/>
    </source>
</evidence>
<accession>A0A6M5ND14</accession>
<dbReference type="EMBL" id="DAATCB010000022">
    <property type="protein sequence ID" value="HAE7979832.1"/>
    <property type="molecule type" value="Genomic_DNA"/>
</dbReference>
<dbReference type="EMBL" id="DAATVX010000021">
    <property type="protein sequence ID" value="HAF0343411.1"/>
    <property type="molecule type" value="Genomic_DNA"/>
</dbReference>
<reference evidence="23" key="2">
    <citation type="submission" date="2018-07" db="EMBL/GenBank/DDBJ databases">
        <authorList>
            <consortium name="NCBI Pathogen Detection Project"/>
        </authorList>
    </citation>
    <scope>NUCLEOTIDE SEQUENCE</scope>
    <source>
        <strain evidence="16">07041415_broiler_meat_pESI_ESC-S_2007</strain>
        <strain evidence="17">09051564_33_guinea_fowl_Incl1_ESC-S_2009</strain>
        <strain evidence="5">12037823_11_broiler_chicken_pESI_CTX_M1_2012</strain>
        <strain evidence="18">13002124_1_human_pESI_CTX_M1_2013</strain>
        <strain evidence="12">13002124_34_broiler meat_pESI_CTX_M1_2013</strain>
        <strain evidence="21">13065790_185_Pig_pESI_CTX_M1_2013</strain>
        <strain evidence="15">14026835_human_pESI_CTX_M65_2014</strain>
        <strain evidence="4">14035093_human_pESI_CTX_M1_2014</strain>
        <strain evidence="23">Salmonella enterica</strain>
    </source>
</reference>
<evidence type="ECO:0000313" key="12">
    <source>
        <dbReference type="EMBL" id="HAE7979832.1"/>
    </source>
</evidence>
<dbReference type="EMBL" id="DAASGO010000038">
    <property type="protein sequence ID" value="HAE5435314.1"/>
    <property type="molecule type" value="Genomic_DNA"/>
</dbReference>
<evidence type="ECO:0000313" key="11">
    <source>
        <dbReference type="EMBL" id="HAE6309355.1"/>
    </source>
</evidence>
<evidence type="ECO:0000313" key="21">
    <source>
        <dbReference type="EMBL" id="HAF7372146.1"/>
    </source>
</evidence>
<evidence type="ECO:0000313" key="6">
    <source>
        <dbReference type="EMBL" id="HAE5435314.1"/>
    </source>
</evidence>
<dbReference type="EMBL" id="DAASNM010000003">
    <property type="protein sequence ID" value="HAE6264088.1"/>
    <property type="molecule type" value="Genomic_DNA"/>
</dbReference>
<evidence type="ECO:0000313" key="14">
    <source>
        <dbReference type="EMBL" id="HAE9698230.1"/>
    </source>
</evidence>
<dbReference type="EMBL" id="DAAWCZ010000008">
    <property type="protein sequence ID" value="HAF7372146.1"/>
    <property type="molecule type" value="Genomic_DNA"/>
</dbReference>
<dbReference type="EMBL" id="DAAWGW010000037">
    <property type="protein sequence ID" value="HAF7839364.1"/>
    <property type="molecule type" value="Genomic_DNA"/>
</dbReference>
<dbReference type="EMBL" id="CP052803">
    <property type="protein sequence ID" value="QJV36033.1"/>
    <property type="molecule type" value="Genomic_DNA"/>
</dbReference>
<evidence type="ECO:0000313" key="8">
    <source>
        <dbReference type="EMBL" id="HAE6084892.1"/>
    </source>
</evidence>
<dbReference type="EMBL" id="DAASNY010000027">
    <property type="protein sequence ID" value="HAE6309355.1"/>
    <property type="molecule type" value="Genomic_DNA"/>
</dbReference>
<dbReference type="EMBL" id="DAASFJ010000021">
    <property type="protein sequence ID" value="HAE5292091.1"/>
    <property type="molecule type" value="Genomic_DNA"/>
</dbReference>
<reference evidence="23" key="1">
    <citation type="journal article" date="2018" name="Genome Biol.">
        <title>SKESA: strategic k-mer extension for scrupulous assemblies.</title>
        <authorList>
            <person name="Souvorov A."/>
            <person name="Agarwala R."/>
            <person name="Lipman D.J."/>
        </authorList>
    </citation>
    <scope>NUCLEOTIDE SEQUENCE</scope>
    <source>
        <strain evidence="16">07041415_broiler_meat_pESI_ESC-S_2007</strain>
        <strain evidence="17">09051564_33_guinea_fowl_Incl1_ESC-S_2009</strain>
        <strain evidence="5">12037823_11_broiler_chicken_pESI_CTX_M1_2012</strain>
        <strain evidence="18">13002124_1_human_pESI_CTX_M1_2013</strain>
        <strain evidence="12">13002124_34_broiler meat_pESI_CTX_M1_2013</strain>
        <strain evidence="21">13065790_185_Pig_pESI_CTX_M1_2013</strain>
        <strain evidence="15">14026835_human_pESI_CTX_M65_2014</strain>
        <strain evidence="4">14035093_human_pESI_CTX_M1_2014</strain>
        <strain evidence="23">Salmonella enterica</strain>
    </source>
</reference>
<evidence type="ECO:0000313" key="10">
    <source>
        <dbReference type="EMBL" id="HAE6296188.1"/>
    </source>
</evidence>
<evidence type="ECO:0000313" key="13">
    <source>
        <dbReference type="EMBL" id="HAE9689467.1"/>
    </source>
</evidence>
<evidence type="ECO:0000313" key="19">
    <source>
        <dbReference type="EMBL" id="HAF1328285.1"/>
    </source>
</evidence>
<feature type="transmembrane region" description="Helical" evidence="1">
    <location>
        <begin position="17"/>
        <end position="37"/>
    </location>
</feature>
<evidence type="ECO:0000313" key="18">
    <source>
        <dbReference type="EMBL" id="HAF0343411.1"/>
    </source>
</evidence>
<dbReference type="EMBL" id="DAATPU010000004">
    <property type="protein sequence ID" value="HAE9689467.1"/>
    <property type="molecule type" value="Genomic_DNA"/>
</dbReference>
<dbReference type="EMBL" id="DAARWN010000004">
    <property type="protein sequence ID" value="HAE4244056.1"/>
    <property type="molecule type" value="Genomic_DNA"/>
</dbReference>
<reference evidence="24" key="3">
    <citation type="submission" date="2020-04" db="EMBL/GenBank/DDBJ databases">
        <title>The Salmonella enterica Resistant Infantis in Poultry (RIP) Clone Continues to Spread and Recombine in the United States.</title>
        <authorList>
            <person name="Tyson G.H."/>
            <person name="Li C."/>
            <person name="Harrison L."/>
            <person name="Martin G."/>
            <person name="Hsu C.-H."/>
            <person name="Tate H."/>
            <person name="Tran T.-T.T."/>
            <person name="Strain E."/>
            <person name="Zhao S."/>
        </authorList>
    </citation>
    <scope>NUCLEOTIDE SEQUENCE</scope>
    <source>
        <strain evidence="25">CVM N17S973</strain>
        <strain evidence="24">CVM N17S976</strain>
    </source>
</reference>
<dbReference type="EMBL" id="DAASFK010000022">
    <property type="protein sequence ID" value="HAE5305927.1"/>
    <property type="molecule type" value="Genomic_DNA"/>
</dbReference>
<keyword evidence="1" id="KW-0812">Transmembrane</keyword>
<evidence type="ECO:0000313" key="17">
    <source>
        <dbReference type="EMBL" id="HAF0300026.1"/>
    </source>
</evidence>
<proteinExistence type="predicted"/>
<organism evidence="23">
    <name type="scientific">Salmonella infantis</name>
    <dbReference type="NCBI Taxonomy" id="595"/>
    <lineage>
        <taxon>Bacteria</taxon>
        <taxon>Pseudomonadati</taxon>
        <taxon>Pseudomonadota</taxon>
        <taxon>Gammaproteobacteria</taxon>
        <taxon>Enterobacterales</taxon>
        <taxon>Enterobacteriaceae</taxon>
        <taxon>Salmonella</taxon>
    </lineage>
</organism>
<evidence type="ECO:0000313" key="24">
    <source>
        <dbReference type="EMBL" id="QJV31369.1"/>
    </source>
</evidence>
<name>A0A6M5ND14_SALIN</name>